<dbReference type="InterPro" id="IPR020845">
    <property type="entry name" value="AMP-binding_CS"/>
</dbReference>
<dbReference type="InterPro" id="IPR000873">
    <property type="entry name" value="AMP-dep_synth/lig_dom"/>
</dbReference>
<comment type="cofactor">
    <cofactor evidence="1">
        <name>pantetheine 4'-phosphate</name>
        <dbReference type="ChEBI" id="CHEBI:47942"/>
    </cofactor>
</comment>
<dbReference type="InterPro" id="IPR036736">
    <property type="entry name" value="ACP-like_sf"/>
</dbReference>
<dbReference type="Pfam" id="PF00550">
    <property type="entry name" value="PP-binding"/>
    <property type="match status" value="1"/>
</dbReference>
<dbReference type="PANTHER" id="PTHR45527:SF14">
    <property type="entry name" value="PLIPASTATIN SYNTHASE SUBUNIT B"/>
    <property type="match status" value="1"/>
</dbReference>
<keyword evidence="3" id="KW-0596">Phosphopantetheine</keyword>
<dbReference type="EMBL" id="VDDR01000033">
    <property type="protein sequence ID" value="TNB91107.1"/>
    <property type="molecule type" value="Genomic_DNA"/>
</dbReference>
<comment type="caution">
    <text evidence="9">The sequence shown here is derived from an EMBL/GenBank/DDBJ whole genome shotgun (WGS) entry which is preliminary data.</text>
</comment>
<dbReference type="PROSITE" id="PS50075">
    <property type="entry name" value="CARRIER"/>
    <property type="match status" value="1"/>
</dbReference>
<dbReference type="PRINTS" id="PR00154">
    <property type="entry name" value="AMPBINDING"/>
</dbReference>
<keyword evidence="7" id="KW-0045">Antibiotic biosynthesis</keyword>
<evidence type="ECO:0000313" key="10">
    <source>
        <dbReference type="Proteomes" id="UP000309400"/>
    </source>
</evidence>
<proteinExistence type="inferred from homology"/>
<dbReference type="Gene3D" id="3.30.559.30">
    <property type="entry name" value="Nonribosomal peptide synthetase, condensation domain"/>
    <property type="match status" value="1"/>
</dbReference>
<dbReference type="SUPFAM" id="SSF47336">
    <property type="entry name" value="ACP-like"/>
    <property type="match status" value="1"/>
</dbReference>
<dbReference type="Gene3D" id="3.30.300.30">
    <property type="match status" value="1"/>
</dbReference>
<evidence type="ECO:0000256" key="3">
    <source>
        <dbReference type="ARBA" id="ARBA00022450"/>
    </source>
</evidence>
<evidence type="ECO:0000256" key="4">
    <source>
        <dbReference type="ARBA" id="ARBA00022553"/>
    </source>
</evidence>
<dbReference type="Proteomes" id="UP000309400">
    <property type="component" value="Unassembled WGS sequence"/>
</dbReference>
<dbReference type="FunFam" id="1.10.1200.10:FF:000005">
    <property type="entry name" value="Nonribosomal peptide synthetase 1"/>
    <property type="match status" value="1"/>
</dbReference>
<dbReference type="InterPro" id="IPR020459">
    <property type="entry name" value="AMP-binding"/>
</dbReference>
<evidence type="ECO:0000256" key="5">
    <source>
        <dbReference type="ARBA" id="ARBA00022741"/>
    </source>
</evidence>
<keyword evidence="4" id="KW-0597">Phosphoprotein</keyword>
<dbReference type="GO" id="GO:0044550">
    <property type="term" value="P:secondary metabolite biosynthetic process"/>
    <property type="evidence" value="ECO:0007669"/>
    <property type="project" value="UniProtKB-ARBA"/>
</dbReference>
<dbReference type="Gene3D" id="3.40.50.980">
    <property type="match status" value="2"/>
</dbReference>
<protein>
    <submittedName>
        <fullName evidence="9">Amino acid adenylation domain-containing protein</fullName>
    </submittedName>
</protein>
<feature type="domain" description="Carrier" evidence="8">
    <location>
        <begin position="515"/>
        <end position="590"/>
    </location>
</feature>
<dbReference type="GO" id="GO:0005524">
    <property type="term" value="F:ATP binding"/>
    <property type="evidence" value="ECO:0007669"/>
    <property type="project" value="UniProtKB-KW"/>
</dbReference>
<dbReference type="CDD" id="cd17643">
    <property type="entry name" value="A_NRPS_Cytc1-like"/>
    <property type="match status" value="1"/>
</dbReference>
<dbReference type="PROSITE" id="PS00455">
    <property type="entry name" value="AMP_BINDING"/>
    <property type="match status" value="1"/>
</dbReference>
<dbReference type="SUPFAM" id="SSF56801">
    <property type="entry name" value="Acetyl-CoA synthetase-like"/>
    <property type="match status" value="1"/>
</dbReference>
<dbReference type="FunFam" id="3.40.50.980:FF:000001">
    <property type="entry name" value="Non-ribosomal peptide synthetase"/>
    <property type="match status" value="1"/>
</dbReference>
<dbReference type="FunFam" id="3.40.50.980:FF:000002">
    <property type="entry name" value="Enterobactin synthetase component F"/>
    <property type="match status" value="1"/>
</dbReference>
<dbReference type="PROSITE" id="PS00012">
    <property type="entry name" value="PHOSPHOPANTETHEINE"/>
    <property type="match status" value="1"/>
</dbReference>
<keyword evidence="5" id="KW-0547">Nucleotide-binding</keyword>
<dbReference type="SMART" id="SM00823">
    <property type="entry name" value="PKS_PP"/>
    <property type="match status" value="1"/>
</dbReference>
<organism evidence="9 10">
    <name type="scientific">Bacillus cereus</name>
    <dbReference type="NCBI Taxonomy" id="1396"/>
    <lineage>
        <taxon>Bacteria</taxon>
        <taxon>Bacillati</taxon>
        <taxon>Bacillota</taxon>
        <taxon>Bacilli</taxon>
        <taxon>Bacillales</taxon>
        <taxon>Bacillaceae</taxon>
        <taxon>Bacillus</taxon>
        <taxon>Bacillus cereus group</taxon>
    </lineage>
</organism>
<evidence type="ECO:0000256" key="1">
    <source>
        <dbReference type="ARBA" id="ARBA00001957"/>
    </source>
</evidence>
<evidence type="ECO:0000313" key="9">
    <source>
        <dbReference type="EMBL" id="TNB91107.1"/>
    </source>
</evidence>
<gene>
    <name evidence="9" type="ORF">FHG65_29170</name>
</gene>
<dbReference type="InterPro" id="IPR001242">
    <property type="entry name" value="Condensation_dom"/>
</dbReference>
<evidence type="ECO:0000256" key="2">
    <source>
        <dbReference type="ARBA" id="ARBA00006432"/>
    </source>
</evidence>
<dbReference type="Pfam" id="PF00501">
    <property type="entry name" value="AMP-binding"/>
    <property type="match status" value="1"/>
</dbReference>
<accession>A0ABD7R7J1</accession>
<dbReference type="Gene3D" id="3.30.559.10">
    <property type="entry name" value="Chloramphenicol acetyltransferase-like domain"/>
    <property type="match status" value="1"/>
</dbReference>
<dbReference type="Pfam" id="PF00668">
    <property type="entry name" value="Condensation"/>
    <property type="match status" value="1"/>
</dbReference>
<dbReference type="InterPro" id="IPR023213">
    <property type="entry name" value="CAT-like_dom_sf"/>
</dbReference>
<dbReference type="InterPro" id="IPR009081">
    <property type="entry name" value="PP-bd_ACP"/>
</dbReference>
<dbReference type="InterPro" id="IPR010071">
    <property type="entry name" value="AA_adenyl_dom"/>
</dbReference>
<dbReference type="Pfam" id="PF13193">
    <property type="entry name" value="AMP-binding_C"/>
    <property type="match status" value="1"/>
</dbReference>
<feature type="non-terminal residue" evidence="9">
    <location>
        <position position="1"/>
    </location>
</feature>
<evidence type="ECO:0000259" key="8">
    <source>
        <dbReference type="PROSITE" id="PS50075"/>
    </source>
</evidence>
<dbReference type="PANTHER" id="PTHR45527">
    <property type="entry name" value="NONRIBOSOMAL PEPTIDE SYNTHETASE"/>
    <property type="match status" value="1"/>
</dbReference>
<dbReference type="InterPro" id="IPR025110">
    <property type="entry name" value="AMP-bd_C"/>
</dbReference>
<dbReference type="GO" id="GO:0008610">
    <property type="term" value="P:lipid biosynthetic process"/>
    <property type="evidence" value="ECO:0007669"/>
    <property type="project" value="UniProtKB-ARBA"/>
</dbReference>
<reference evidence="9 10" key="1">
    <citation type="submission" date="2019-06" db="EMBL/GenBank/DDBJ databases">
        <title>Biocontrol Bacillus strains from Vietnam.</title>
        <authorList>
            <person name="Borriss R."/>
            <person name="Lasch P."/>
            <person name="Thanh Tam L.T."/>
        </authorList>
    </citation>
    <scope>NUCLEOTIDE SEQUENCE [LARGE SCALE GENOMIC DNA]</scope>
    <source>
        <strain evidence="9 10">A8</strain>
    </source>
</reference>
<dbReference type="InterPro" id="IPR020806">
    <property type="entry name" value="PKS_PP-bd"/>
</dbReference>
<keyword evidence="6" id="KW-0067">ATP-binding</keyword>
<dbReference type="InterPro" id="IPR006162">
    <property type="entry name" value="Ppantetheine_attach_site"/>
</dbReference>
<dbReference type="FunFam" id="3.30.300.30:FF:000010">
    <property type="entry name" value="Enterobactin synthetase component F"/>
    <property type="match status" value="1"/>
</dbReference>
<dbReference type="NCBIfam" id="TIGR01733">
    <property type="entry name" value="AA-adenyl-dom"/>
    <property type="match status" value="1"/>
</dbReference>
<comment type="similarity">
    <text evidence="2">Belongs to the ATP-dependent AMP-binding enzyme family.</text>
</comment>
<dbReference type="CDD" id="cd19531">
    <property type="entry name" value="LCL_NRPS-like"/>
    <property type="match status" value="1"/>
</dbReference>
<dbReference type="SUPFAM" id="SSF52777">
    <property type="entry name" value="CoA-dependent acyltransferases"/>
    <property type="match status" value="2"/>
</dbReference>
<dbReference type="RefSeq" id="WP_139020234.1">
    <property type="nucleotide sequence ID" value="NZ_VDDR01000033.1"/>
</dbReference>
<dbReference type="GO" id="GO:0043041">
    <property type="term" value="P:amino acid activation for nonribosomal peptide biosynthetic process"/>
    <property type="evidence" value="ECO:0007669"/>
    <property type="project" value="UniProtKB-ARBA"/>
</dbReference>
<dbReference type="Gene3D" id="2.30.38.10">
    <property type="entry name" value="Luciferase, Domain 3"/>
    <property type="match status" value="1"/>
</dbReference>
<dbReference type="Gene3D" id="1.10.1200.10">
    <property type="entry name" value="ACP-like"/>
    <property type="match status" value="1"/>
</dbReference>
<dbReference type="GO" id="GO:0017000">
    <property type="term" value="P:antibiotic biosynthetic process"/>
    <property type="evidence" value="ECO:0007669"/>
    <property type="project" value="UniProtKB-KW"/>
</dbReference>
<evidence type="ECO:0000256" key="7">
    <source>
        <dbReference type="ARBA" id="ARBA00023194"/>
    </source>
</evidence>
<name>A0ABD7R7J1_BACCE</name>
<sequence>DTKADYPREKTIVQLFEEQAARTPDRIAVKFENETLTYNELNQRSNQLARVLQKKGIKAESIVGLMVDKSLELVVGILGILKAGGAYLPIDPKFPEDRKEYMIKDSGLELLITSNEFNRAEKEAINIALEDEAIFSGPSGNLPLINKPEDLAYIIYTSGTTGNPKGVMVEHKNVVRLMINDQIQFDFSEKDVWTMFHSSSFDFSVWEMYGALLYGGKLVIVSDLVAKETIKYLSLLKDEKVTVLNQTPTAFYNLMKIELQYSSKDLCLRYIIFGGEALKPAMLDEWLKKYNETKLINMYGITETTVHVTFKEIGIKEVRDGASNIGKPIPTLTALVVDKNLTIQPIGVPGELCVGGAGVTRGYLNREQLTKDRFVQNPYFNNEKMYRSGDLVKLLSNGEIEYLGRIDHQVKIRGFRIELGEIENRLVSHEHIKEAVVLAKEDEQYQKYLCAYIVCQKNLDKSELKAYLKERLPEYMIPSYFMEMDMIPLTNNGKINRNALPEPDATGLISSDYEAPQTVIQKELVAVWKNVLGVGSIGIHDNFFDLGGHSLKATAVISEIHKVLHIEVPLKEIFMNPTIKELSRFIETSAEDPYEKIEPCMESEFYETSSAQKRMYTFQQVEKKSTAYNMPGIFELEGEVHHDQLENAFKQLVQRHEGLRTYFETVDGEIVQKVQPFQQFHLDYKMAQETDVTEMAKRFIQPFELDKAPLFRVEILENNSDKYLLIDMHHIISDGVSMSILIKELTKLYNGESLEPLRLQYKDFAYWQNAFLQSGGLDKQEAYWKNQFQGEVPVLHLPYDYERPSKQSFIGETIYFELDEKTTAELRNVAKEQGVTLHMLLLSAFNILLSKYSGQEDIVVGVPVAGRPHADLQNIMGMFVNTLAMRNLPRKEKVLREFIAEVKENSIQAYDNQSYQLEELIRAIHFKREQGRNPLFDVLFDMTNLDVHSDIKLNGGTLKPKMFESEIAKFDLTLVGLEREQNIEMCFEYSSMLFKKETMDRAIRDLKTIIYSITTNLDITLSQISIRTEEERELILQEEKSLDEIKNQEFSFTF</sequence>
<dbReference type="AlphaFoldDB" id="A0ABD7R7J1"/>
<evidence type="ECO:0000256" key="6">
    <source>
        <dbReference type="ARBA" id="ARBA00022840"/>
    </source>
</evidence>
<dbReference type="InterPro" id="IPR045851">
    <property type="entry name" value="AMP-bd_C_sf"/>
</dbReference>
<dbReference type="FunFam" id="3.40.50.12780:FF:000012">
    <property type="entry name" value="Non-ribosomal peptide synthetase"/>
    <property type="match status" value="1"/>
</dbReference>